<name>I0K983_9BACT</name>
<dbReference type="eggNOG" id="COG2887">
    <property type="taxonomic scope" value="Bacteria"/>
</dbReference>
<dbReference type="Pfam" id="PF12705">
    <property type="entry name" value="PDDEXK_1"/>
    <property type="match status" value="1"/>
</dbReference>
<evidence type="ECO:0000313" key="3">
    <source>
        <dbReference type="Proteomes" id="UP000011058"/>
    </source>
</evidence>
<dbReference type="eggNOG" id="COG0210">
    <property type="taxonomic scope" value="Bacteria"/>
</dbReference>
<accession>I0K983</accession>
<protein>
    <recommendedName>
        <fullName evidence="1">PD-(D/E)XK endonuclease-like domain-containing protein</fullName>
    </recommendedName>
</protein>
<dbReference type="SUPFAM" id="SSF52540">
    <property type="entry name" value="P-loop containing nucleoside triphosphate hydrolases"/>
    <property type="match status" value="1"/>
</dbReference>
<dbReference type="Proteomes" id="UP000011058">
    <property type="component" value="Chromosome"/>
</dbReference>
<dbReference type="HOGENOM" id="CLU_013279_0_0_10"/>
<dbReference type="InterPro" id="IPR011335">
    <property type="entry name" value="Restrct_endonuc-II-like"/>
</dbReference>
<dbReference type="SUPFAM" id="SSF52980">
    <property type="entry name" value="Restriction endonuclease-like"/>
    <property type="match status" value="1"/>
</dbReference>
<gene>
    <name evidence="2" type="ORF">FAES_2677</name>
</gene>
<evidence type="ECO:0000259" key="1">
    <source>
        <dbReference type="Pfam" id="PF12705"/>
    </source>
</evidence>
<evidence type="ECO:0000313" key="2">
    <source>
        <dbReference type="EMBL" id="CCH00686.1"/>
    </source>
</evidence>
<sequence>MDNVWVILPTRRAVMVFEQELTQLTDRPMLAPHMVAVDDFITEAAGVQLIDNVSLLFELYEVFRELDKNVEFEQFVGWASVLLADLDRIDLYRIDPDHLFDYLTEAKALERWSPDQPQQLPFKTDSKALSHYFGLFSNLKAAYYKLRKRLLANELAYRGMAYRLLADGVRSLVVDKPGIYEKIYFVGFNALSACEEHIIRVLTSTDRAELIWDADSYYLADREQEAGFFLRKYKDSGLPGFKDRSGYVGQGDAQTVTVGDSLTTTAKQLQMMGLPTASLQAKVAGQLVSTTPPPAPPLELRGGGQTLREQTPLPLVQGEGPGVGSGAARTAIVLADETLLVPVLYALHESVRELNVTMGLTLRNSLLFTLIDTLFEMQRTLMEFKTPGQPAEKVPKFHHRQVVKLLNHPFVRQYEKIHALMAPDRDNELPKPLIDWMLAEVVTGKRAYLDEQELLELGQGDQLFDVLFKRWPANEPAVAIRALFNLVDLLREVYRDAQDTIEIEYLYLFFSLLKQLETTLTRQAQTPGSPAVTLKSFQQFLYELIRQTTIPFTSEGDSHVQLMGLLETRTLDFDRVIVLSANEGIMPQSRHLNSLIPFDIATEVGLPTYREQEAITAYHLYRLLQRATDVTFLYTTATDAYGKGKGEPSRFLRQIEHELVPAAKGNIRLTKPLLRVDHADRPDSVVLNVPKTETIRESLKTYLTERGLFPTALNHFVACSMRFYFERIVGIREEEEVDERIDVAEFGTWLHNTMENLDKEYRMLGKPVTQEVVKTLLDREYRNVMGGRVSDTGYNLLFYQLAHDLMQAFQDYQNRETLDKGITVLATERTLITYLPVDLGNGEVVTVKLGGKIDRLERLANGTIRIVDYKSGKVDLPTKVDPATLGESLMLLADEGNRWEKIRQLWLYKYLILKENQYPNVPVEAGFYSLRTFQKDPRFLSNRVAFSDDNDPATYITETENLLRQMVKRMFDKAQPFAMTNQIEQCQYCHYNKICGR</sequence>
<dbReference type="Gene3D" id="3.40.50.300">
    <property type="entry name" value="P-loop containing nucleotide triphosphate hydrolases"/>
    <property type="match status" value="1"/>
</dbReference>
<reference evidence="2 3" key="1">
    <citation type="journal article" date="2012" name="J. Bacteriol.">
        <title>Genome Sequence of Fibrella aestuarina BUZ 2T, a Filamentous Marine Bacterium.</title>
        <authorList>
            <person name="Filippini M."/>
            <person name="Qi W."/>
            <person name="Blom J."/>
            <person name="Goesmann A."/>
            <person name="Smits T.H."/>
            <person name="Bagheri H.C."/>
        </authorList>
    </citation>
    <scope>NUCLEOTIDE SEQUENCE [LARGE SCALE GENOMIC DNA]</scope>
    <source>
        <strain evidence="3">BUZ 2T</strain>
    </source>
</reference>
<keyword evidence="3" id="KW-1185">Reference proteome</keyword>
<dbReference type="STRING" id="1166018.FAES_2677"/>
<dbReference type="InterPro" id="IPR038726">
    <property type="entry name" value="PDDEXK_AddAB-type"/>
</dbReference>
<feature type="domain" description="PD-(D/E)XK endonuclease-like" evidence="1">
    <location>
        <begin position="710"/>
        <end position="995"/>
    </location>
</feature>
<dbReference type="PATRIC" id="fig|1166018.3.peg.4444"/>
<dbReference type="AlphaFoldDB" id="I0K983"/>
<proteinExistence type="predicted"/>
<dbReference type="EMBL" id="HE796683">
    <property type="protein sequence ID" value="CCH00686.1"/>
    <property type="molecule type" value="Genomic_DNA"/>
</dbReference>
<dbReference type="KEGG" id="fae:FAES_2677"/>
<dbReference type="InterPro" id="IPR027417">
    <property type="entry name" value="P-loop_NTPase"/>
</dbReference>
<dbReference type="Gene3D" id="3.90.320.10">
    <property type="match status" value="1"/>
</dbReference>
<organism evidence="2 3">
    <name type="scientific">Fibrella aestuarina BUZ 2</name>
    <dbReference type="NCBI Taxonomy" id="1166018"/>
    <lineage>
        <taxon>Bacteria</taxon>
        <taxon>Pseudomonadati</taxon>
        <taxon>Bacteroidota</taxon>
        <taxon>Cytophagia</taxon>
        <taxon>Cytophagales</taxon>
        <taxon>Spirosomataceae</taxon>
        <taxon>Fibrella</taxon>
    </lineage>
</organism>
<dbReference type="InterPro" id="IPR011604">
    <property type="entry name" value="PDDEXK-like_dom_sf"/>
</dbReference>